<reference evidence="8" key="1">
    <citation type="submission" date="2021-01" db="EMBL/GenBank/DDBJ databases">
        <authorList>
            <person name="Corre E."/>
            <person name="Pelletier E."/>
            <person name="Niang G."/>
            <person name="Scheremetjew M."/>
            <person name="Finn R."/>
            <person name="Kale V."/>
            <person name="Holt S."/>
            <person name="Cochrane G."/>
            <person name="Meng A."/>
            <person name="Brown T."/>
            <person name="Cohen L."/>
        </authorList>
    </citation>
    <scope>NUCLEOTIDE SEQUENCE</scope>
    <source>
        <strain evidence="8">CCMP127</strain>
    </source>
</reference>
<dbReference type="GO" id="GO:0004722">
    <property type="term" value="F:protein serine/threonine phosphatase activity"/>
    <property type="evidence" value="ECO:0007669"/>
    <property type="project" value="InterPro"/>
</dbReference>
<dbReference type="AlphaFoldDB" id="A0A7S3LF91"/>
<name>A0A7S3LF91_9STRA</name>
<evidence type="ECO:0000256" key="6">
    <source>
        <dbReference type="SAM" id="MobiDB-lite"/>
    </source>
</evidence>
<evidence type="ECO:0000256" key="1">
    <source>
        <dbReference type="ARBA" id="ARBA00004170"/>
    </source>
</evidence>
<dbReference type="InterPro" id="IPR015655">
    <property type="entry name" value="PP2C"/>
</dbReference>
<evidence type="ECO:0000256" key="2">
    <source>
        <dbReference type="ARBA" id="ARBA00022723"/>
    </source>
</evidence>
<dbReference type="CDD" id="cd00143">
    <property type="entry name" value="PP2Cc"/>
    <property type="match status" value="1"/>
</dbReference>
<dbReference type="EMBL" id="HBIM01024990">
    <property type="protein sequence ID" value="CAE0421938.1"/>
    <property type="molecule type" value="Transcribed_RNA"/>
</dbReference>
<keyword evidence="3 5" id="KW-0378">Hydrolase</keyword>
<dbReference type="InterPro" id="IPR036457">
    <property type="entry name" value="PPM-type-like_dom_sf"/>
</dbReference>
<dbReference type="SUPFAM" id="SSF81606">
    <property type="entry name" value="PP2C-like"/>
    <property type="match status" value="1"/>
</dbReference>
<comment type="similarity">
    <text evidence="5">Belongs to the PP2C family.</text>
</comment>
<evidence type="ECO:0000256" key="3">
    <source>
        <dbReference type="ARBA" id="ARBA00022801"/>
    </source>
</evidence>
<sequence length="437" mass="47454">MGCGASKEAPVVTSPAAAKTAGKHHATVAAANNTAATTELRKGSTGTMVASEDTRHETAAGETTQQQVPMTESVKTVLGNHIVRYACLSRKGRDPEVLNKPNQDAYSHQAGEFNNDSADAFFGVYDGHGPTGELCAQFVQRRLPVLVAEHLQEQPNFVLSVDQISFALREAHTTCNEELHASNINDSNSGTTSITLYLQGDYNRITVSNVGDSRAVLGTSDGKKIQAVPLSKDQTPRRADEAKRCEKQGARILSFGQINPAQQDDDTDEEDPPRVWAQNGNYPGTAFTRSLGDNVAEKLGVNAVPEILSLKIGGSEKVIVLATDGIFDVMDNQKVVDTCVKYYKDPLEACRNVIECAHAEWLKNEDCVDEEFANYDDMTIVCIFLGDDSDWKTDKTEAISTDAVSADSAEGVPVLQKTHSKRVRQKTLRNLDEMMGS</sequence>
<dbReference type="GO" id="GO:0016020">
    <property type="term" value="C:membrane"/>
    <property type="evidence" value="ECO:0007669"/>
    <property type="project" value="UniProtKB-SubCell"/>
</dbReference>
<dbReference type="GO" id="GO:0046872">
    <property type="term" value="F:metal ion binding"/>
    <property type="evidence" value="ECO:0007669"/>
    <property type="project" value="UniProtKB-KW"/>
</dbReference>
<accession>A0A7S3LF91</accession>
<dbReference type="Pfam" id="PF00481">
    <property type="entry name" value="PP2C"/>
    <property type="match status" value="1"/>
</dbReference>
<dbReference type="InterPro" id="IPR001932">
    <property type="entry name" value="PPM-type_phosphatase-like_dom"/>
</dbReference>
<dbReference type="PANTHER" id="PTHR47992">
    <property type="entry name" value="PROTEIN PHOSPHATASE"/>
    <property type="match status" value="1"/>
</dbReference>
<proteinExistence type="inferred from homology"/>
<organism evidence="8">
    <name type="scientific">Amphora coffeiformis</name>
    <dbReference type="NCBI Taxonomy" id="265554"/>
    <lineage>
        <taxon>Eukaryota</taxon>
        <taxon>Sar</taxon>
        <taxon>Stramenopiles</taxon>
        <taxon>Ochrophyta</taxon>
        <taxon>Bacillariophyta</taxon>
        <taxon>Bacillariophyceae</taxon>
        <taxon>Bacillariophycidae</taxon>
        <taxon>Thalassiophysales</taxon>
        <taxon>Catenulaceae</taxon>
        <taxon>Amphora</taxon>
    </lineage>
</organism>
<gene>
    <name evidence="8" type="ORF">ACOF00016_LOCUS18550</name>
</gene>
<evidence type="ECO:0000256" key="4">
    <source>
        <dbReference type="ARBA" id="ARBA00022912"/>
    </source>
</evidence>
<feature type="region of interest" description="Disordered" evidence="6">
    <location>
        <begin position="40"/>
        <end position="66"/>
    </location>
</feature>
<dbReference type="PROSITE" id="PS51746">
    <property type="entry name" value="PPM_2"/>
    <property type="match status" value="1"/>
</dbReference>
<evidence type="ECO:0000313" key="8">
    <source>
        <dbReference type="EMBL" id="CAE0421938.1"/>
    </source>
</evidence>
<dbReference type="PROSITE" id="PS01032">
    <property type="entry name" value="PPM_1"/>
    <property type="match status" value="1"/>
</dbReference>
<dbReference type="Gene3D" id="3.60.40.10">
    <property type="entry name" value="PPM-type phosphatase domain"/>
    <property type="match status" value="1"/>
</dbReference>
<comment type="subcellular location">
    <subcellularLocation>
        <location evidence="1">Membrane</location>
        <topology evidence="1">Peripheral membrane protein</topology>
    </subcellularLocation>
</comment>
<dbReference type="SMART" id="SM00332">
    <property type="entry name" value="PP2Cc"/>
    <property type="match status" value="1"/>
</dbReference>
<dbReference type="InterPro" id="IPR000222">
    <property type="entry name" value="PP2C_BS"/>
</dbReference>
<evidence type="ECO:0000256" key="5">
    <source>
        <dbReference type="RuleBase" id="RU003465"/>
    </source>
</evidence>
<evidence type="ECO:0000259" key="7">
    <source>
        <dbReference type="PROSITE" id="PS51746"/>
    </source>
</evidence>
<feature type="domain" description="PPM-type phosphatase" evidence="7">
    <location>
        <begin position="84"/>
        <end position="385"/>
    </location>
</feature>
<protein>
    <recommendedName>
        <fullName evidence="7">PPM-type phosphatase domain-containing protein</fullName>
    </recommendedName>
</protein>
<keyword evidence="4 5" id="KW-0904">Protein phosphatase</keyword>
<keyword evidence="2" id="KW-0479">Metal-binding</keyword>